<accession>D3FF54</accession>
<sequence precursor="true">MGFFEHDDTPNNRPMRSMMIRRRLAPGAVALVLAATLAACGDSDSSSDTTSASSPTTAAQTQTETTAASNGVADKSADEVLAASLAAAKSASAMHVAGESDGTTIDLSLVKGEGASGSIAQGTNRFELLTVGDEIYLRGSDEFYRSLGGEAVVRLLAGKWLKVSAGDRQFGSFAAFTDMDKLLTEALRPEGTIEKGEVETVDGTEVVPLTNGREGTLYVAATGDPFPVKITPGGARRGEIVFDGWNEPVELTAPTDAIDIEELSRAAG</sequence>
<proteinExistence type="predicted"/>
<dbReference type="OrthoDB" id="4312411at2"/>
<keyword evidence="3" id="KW-1185">Reference proteome</keyword>
<dbReference type="Proteomes" id="UP000008229">
    <property type="component" value="Chromosome"/>
</dbReference>
<evidence type="ECO:0000256" key="1">
    <source>
        <dbReference type="SAM" id="MobiDB-lite"/>
    </source>
</evidence>
<evidence type="ECO:0000313" key="3">
    <source>
        <dbReference type="Proteomes" id="UP000008229"/>
    </source>
</evidence>
<dbReference type="eggNOG" id="ENOG5032GUQ">
    <property type="taxonomic scope" value="Bacteria"/>
</dbReference>
<evidence type="ECO:0000313" key="2">
    <source>
        <dbReference type="EMBL" id="ADB51771.1"/>
    </source>
</evidence>
<dbReference type="HOGENOM" id="CLU_1037118_0_0_11"/>
<feature type="region of interest" description="Disordered" evidence="1">
    <location>
        <begin position="42"/>
        <end position="72"/>
    </location>
</feature>
<dbReference type="InterPro" id="IPR029046">
    <property type="entry name" value="LolA/LolB/LppX"/>
</dbReference>
<organism evidence="2 3">
    <name type="scientific">Conexibacter woesei (strain DSM 14684 / CCUG 47730 / CIP 108061 / JCM 11494 / NBRC 100937 / ID131577)</name>
    <dbReference type="NCBI Taxonomy" id="469383"/>
    <lineage>
        <taxon>Bacteria</taxon>
        <taxon>Bacillati</taxon>
        <taxon>Actinomycetota</taxon>
        <taxon>Thermoleophilia</taxon>
        <taxon>Solirubrobacterales</taxon>
        <taxon>Conexibacteraceae</taxon>
        <taxon>Conexibacter</taxon>
    </lineage>
</organism>
<dbReference type="EMBL" id="CP001854">
    <property type="protein sequence ID" value="ADB51771.1"/>
    <property type="molecule type" value="Genomic_DNA"/>
</dbReference>
<dbReference type="KEGG" id="cwo:Cwoe_3353"/>
<reference evidence="2 3" key="1">
    <citation type="journal article" date="2010" name="Stand. Genomic Sci.">
        <title>Complete genome sequence of Conexibacter woesei type strain (ID131577).</title>
        <authorList>
            <person name="Pukall R."/>
            <person name="Lapidus A."/>
            <person name="Glavina Del Rio T."/>
            <person name="Copeland A."/>
            <person name="Tice H."/>
            <person name="Cheng J.-F."/>
            <person name="Lucas S."/>
            <person name="Chen F."/>
            <person name="Nolan M."/>
            <person name="Bruce D."/>
            <person name="Goodwin L."/>
            <person name="Pitluck S."/>
            <person name="Mavromatis K."/>
            <person name="Ivanova N."/>
            <person name="Ovchinnikova G."/>
            <person name="Pati A."/>
            <person name="Chen A."/>
            <person name="Palaniappan K."/>
            <person name="Land M."/>
            <person name="Hauser L."/>
            <person name="Chang Y.-J."/>
            <person name="Jeffries C.D."/>
            <person name="Chain P."/>
            <person name="Meincke L."/>
            <person name="Sims D."/>
            <person name="Brettin T."/>
            <person name="Detter J.C."/>
            <person name="Rohde M."/>
            <person name="Goeker M."/>
            <person name="Bristow J."/>
            <person name="Eisen J.A."/>
            <person name="Markowitz V."/>
            <person name="Kyrpides N.C."/>
            <person name="Klenk H.-P."/>
            <person name="Hugenholtz P."/>
        </authorList>
    </citation>
    <scope>NUCLEOTIDE SEQUENCE [LARGE SCALE GENOMIC DNA]</scope>
    <source>
        <strain evidence="3">DSM 14684 / CIP 108061 / JCM 11494 / NBRC 100937 / ID131577</strain>
    </source>
</reference>
<dbReference type="SUPFAM" id="SSF89392">
    <property type="entry name" value="Prokaryotic lipoproteins and lipoprotein localization factors"/>
    <property type="match status" value="1"/>
</dbReference>
<reference evidence="3" key="2">
    <citation type="submission" date="2010-01" db="EMBL/GenBank/DDBJ databases">
        <title>The complete genome of Conexibacter woesei DSM 14684.</title>
        <authorList>
            <consortium name="US DOE Joint Genome Institute (JGI-PGF)"/>
            <person name="Lucas S."/>
            <person name="Copeland A."/>
            <person name="Lapidus A."/>
            <person name="Glavina del Rio T."/>
            <person name="Dalin E."/>
            <person name="Tice H."/>
            <person name="Bruce D."/>
            <person name="Goodwin L."/>
            <person name="Pitluck S."/>
            <person name="Kyrpides N."/>
            <person name="Mavromatis K."/>
            <person name="Ivanova N."/>
            <person name="Mikhailova N."/>
            <person name="Chertkov O."/>
            <person name="Brettin T."/>
            <person name="Detter J.C."/>
            <person name="Han C."/>
            <person name="Larimer F."/>
            <person name="Land M."/>
            <person name="Hauser L."/>
            <person name="Markowitz V."/>
            <person name="Cheng J.-F."/>
            <person name="Hugenholtz P."/>
            <person name="Woyke T."/>
            <person name="Wu D."/>
            <person name="Pukall R."/>
            <person name="Steenblock K."/>
            <person name="Schneider S."/>
            <person name="Klenk H.-P."/>
            <person name="Eisen J.A."/>
        </authorList>
    </citation>
    <scope>NUCLEOTIDE SEQUENCE [LARGE SCALE GENOMIC DNA]</scope>
    <source>
        <strain evidence="3">DSM 14684 / CIP 108061 / JCM 11494 / NBRC 100937 / ID131577</strain>
    </source>
</reference>
<name>D3FF54_CONWI</name>
<dbReference type="RefSeq" id="WP_012934822.1">
    <property type="nucleotide sequence ID" value="NC_013739.1"/>
</dbReference>
<gene>
    <name evidence="2" type="ordered locus">Cwoe_3353</name>
</gene>
<dbReference type="Gene3D" id="2.50.20.20">
    <property type="match status" value="1"/>
</dbReference>
<protein>
    <recommendedName>
        <fullName evidence="4">Lipoprotein</fullName>
    </recommendedName>
</protein>
<evidence type="ECO:0008006" key="4">
    <source>
        <dbReference type="Google" id="ProtNLM"/>
    </source>
</evidence>
<dbReference type="AlphaFoldDB" id="D3FF54"/>
<feature type="compositionally biased region" description="Low complexity" evidence="1">
    <location>
        <begin position="42"/>
        <end position="69"/>
    </location>
</feature>